<dbReference type="RefSeq" id="WP_069328884.1">
    <property type="nucleotide sequence ID" value="NZ_MDER01000067.1"/>
</dbReference>
<feature type="transmembrane region" description="Helical" evidence="1">
    <location>
        <begin position="7"/>
        <end position="40"/>
    </location>
</feature>
<evidence type="ECO:0000313" key="4">
    <source>
        <dbReference type="Proteomes" id="UP000094578"/>
    </source>
</evidence>
<dbReference type="InterPro" id="IPR024425">
    <property type="entry name" value="LiaF-like_C"/>
</dbReference>
<name>A0A1E3L0C3_9BACL</name>
<protein>
    <recommendedName>
        <fullName evidence="2">Cell wall-active antibiotics response LiaF-like C-terminal domain-containing protein</fullName>
    </recommendedName>
</protein>
<sequence length="222" mass="24799">MGRKRKVFAVLLIGIGLQVLLGPLFGFFTIAALLLLLIGMMRLRSGAMRQGYILGGIGLGLLLLDHLMIVIGITLISLGWFYVRANKAHRGQPYRLKQGFITNVRYDREPWMMQSSSSWHAIGDIDCDLALAIPDETETVLYFQGILGDLDFSIPEDYGVEIEAYLLVGQIGFESNGYPVAERQQGIQNRLQWRSANYLTSTQKVKLVISYIAGDLNVRLSS</sequence>
<comment type="caution">
    <text evidence="3">The sequence shown here is derived from an EMBL/GenBank/DDBJ whole genome shotgun (WGS) entry which is preliminary data.</text>
</comment>
<feature type="domain" description="Cell wall-active antibiotics response LiaF-like C-terminal" evidence="2">
    <location>
        <begin position="100"/>
        <end position="218"/>
    </location>
</feature>
<dbReference type="EMBL" id="MDER01000067">
    <property type="protein sequence ID" value="ODP27093.1"/>
    <property type="molecule type" value="Genomic_DNA"/>
</dbReference>
<dbReference type="Proteomes" id="UP000094578">
    <property type="component" value="Unassembled WGS sequence"/>
</dbReference>
<dbReference type="Pfam" id="PF09922">
    <property type="entry name" value="LiaF-like_C"/>
    <property type="match status" value="1"/>
</dbReference>
<accession>A0A1E3L0C3</accession>
<evidence type="ECO:0000256" key="1">
    <source>
        <dbReference type="SAM" id="Phobius"/>
    </source>
</evidence>
<feature type="transmembrane region" description="Helical" evidence="1">
    <location>
        <begin position="52"/>
        <end position="83"/>
    </location>
</feature>
<dbReference type="AlphaFoldDB" id="A0A1E3L0C3"/>
<evidence type="ECO:0000313" key="3">
    <source>
        <dbReference type="EMBL" id="ODP27093.1"/>
    </source>
</evidence>
<proteinExistence type="predicted"/>
<keyword evidence="1" id="KW-0472">Membrane</keyword>
<dbReference type="STRING" id="1886670.PTI45_03513"/>
<dbReference type="InterPro" id="IPR047793">
    <property type="entry name" value="LiaF_C"/>
</dbReference>
<keyword evidence="4" id="KW-1185">Reference proteome</keyword>
<evidence type="ECO:0000259" key="2">
    <source>
        <dbReference type="Pfam" id="PF09922"/>
    </source>
</evidence>
<dbReference type="NCBIfam" id="NF040535">
    <property type="entry name" value="LiaF_C_term"/>
    <property type="match status" value="1"/>
</dbReference>
<reference evidence="3 4" key="1">
    <citation type="submission" date="2016-08" db="EMBL/GenBank/DDBJ databases">
        <title>Genome sequencing of Paenibacillus sp. TI45-13ar, isolated from Korean traditional nuruk.</title>
        <authorList>
            <person name="Kim S.-J."/>
        </authorList>
    </citation>
    <scope>NUCLEOTIDE SEQUENCE [LARGE SCALE GENOMIC DNA]</scope>
    <source>
        <strain evidence="3 4">TI45-13ar</strain>
    </source>
</reference>
<keyword evidence="1" id="KW-0812">Transmembrane</keyword>
<gene>
    <name evidence="3" type="ORF">PTI45_03513</name>
</gene>
<keyword evidence="1" id="KW-1133">Transmembrane helix</keyword>
<organism evidence="3 4">
    <name type="scientific">Paenibacillus nuruki</name>
    <dbReference type="NCBI Taxonomy" id="1886670"/>
    <lineage>
        <taxon>Bacteria</taxon>
        <taxon>Bacillati</taxon>
        <taxon>Bacillota</taxon>
        <taxon>Bacilli</taxon>
        <taxon>Bacillales</taxon>
        <taxon>Paenibacillaceae</taxon>
        <taxon>Paenibacillus</taxon>
    </lineage>
</organism>